<organism evidence="4 5">
    <name type="scientific">Rhodotorula diobovata</name>
    <dbReference type="NCBI Taxonomy" id="5288"/>
    <lineage>
        <taxon>Eukaryota</taxon>
        <taxon>Fungi</taxon>
        <taxon>Dikarya</taxon>
        <taxon>Basidiomycota</taxon>
        <taxon>Pucciniomycotina</taxon>
        <taxon>Microbotryomycetes</taxon>
        <taxon>Sporidiobolales</taxon>
        <taxon>Sporidiobolaceae</taxon>
        <taxon>Rhodotorula</taxon>
    </lineage>
</organism>
<sequence length="1308" mass="141169">MSSADLAHDKPDPVLLTLFANRFMSIVEAAGRSLQLTSIRLDFSCALFAPNGDLIANAPHLPVHLGSMSFAVRYQVETLGIGPDAPSGDGIVDGDVLMTNSPQAGGSHLPDITIISPVFDNNRVVYFVASRGHHSDVGGLTPGSMPPTSKTILEEGAQITSFKIVRAGKYDREGLVKRLVDEPASYPGCSGTRCLRDVESDLHAQIAANNRGAQLLHGLIAEYGLKTVQTYMHHIRDNAETAVRNLLRRVAAKSGTRLHAVDYMDDGTPIELTIKIDPESGSAVFDFEGTGPQSYSSINAPISVASSAVIYCLRILVDEEIPLNAGCLAPIDFKIPEGSIISPDETCAVVGGNVMTSQRVTDVVLRCFEAVAASQGCCNNLTFGDSTFGMYETIAGGSGAGPGWNGESGVHTHMTNTRITDVEILERRYPVILNEFSIRDGSGGKGKFSGGDGVTRDFEFTKELQVSILSERRVNQPYGLRGGEPGQRGRNLWIKQRREEDGDLKENAGTRLINLGGCNTCRMGPGDRIRIETPGAGGFGREGDADEPVGDKPKGMPSLVGLLYHDECTYTQEQDGRRPAAKQYVVALEERVKVLERMLKQGTALGEEASQEHEDEDEGPQQTAEMGLERLKIDEETLELLQYGPTSAFQHLPEPDGRDLSLSPASSLPAFSPHAVFDTTTAGPLDWRRHLPRDDDLKDWDEALHDSLLALFFTYFNSWCWWVDEHAFRRDMAICLGTAQPSPPVRLSSYSPLLHNAVLALACALSDDARAKQSAAAKLLAMRAKALMEEEGERPTLSTLQGLLLVGSFHSGSRLQGLGYLYSGIGFRMSQTLGLGIDCSGLVRRGVLTDAIRTCRDRVMWSAYAQDKLWSSYVGRNPTIKRAELEISLPAIDAERDREPWVPVGAASDVRKKATPGFVSSTFHWLCRLAIVEEKILTTVYALRVSLYSVPTQNRVSEINVELEAWASDLPIELKIAPQTSKPPPPHIIMLNAMYNFVIILLHRPFYTRHNSSTNLPINDTAIKRCNGSAGRIVALFELYQRSPGLRYVPISATQIAFSAATTHLLALVNAESSNQQKKAAELRETTTACGRILREMGKAYECAHATADIFEGLVEKWAGPPQSSTDTTRDGAVDASHSSQPQPSSLSAVQALDPHSDLAKELLRLGWTPPTAAASAGESASLSPHHSPEFFAHFAQTRGISTTGPSYSTFPNLGAPPASTAGLPTWPPFLMPTPAGSSFSAPQAQQYPLADDVLASLLSSEGRAASDETSGSFFGPAGTSSPSSALSLFGSAGFSQPGWFGFGSSGI</sequence>
<feature type="region of interest" description="Disordered" evidence="2">
    <location>
        <begin position="1119"/>
        <end position="1151"/>
    </location>
</feature>
<dbReference type="GO" id="GO:0017168">
    <property type="term" value="F:5-oxoprolinase (ATP-hydrolyzing) activity"/>
    <property type="evidence" value="ECO:0007669"/>
    <property type="project" value="TreeGrafter"/>
</dbReference>
<dbReference type="Proteomes" id="UP000311382">
    <property type="component" value="Unassembled WGS sequence"/>
</dbReference>
<dbReference type="SMART" id="SM00906">
    <property type="entry name" value="Fungal_trans"/>
    <property type="match status" value="1"/>
</dbReference>
<protein>
    <submittedName>
        <fullName evidence="4">Cytoplasmic protein</fullName>
    </submittedName>
</protein>
<dbReference type="GO" id="GO:0003677">
    <property type="term" value="F:DNA binding"/>
    <property type="evidence" value="ECO:0007669"/>
    <property type="project" value="InterPro"/>
</dbReference>
<dbReference type="InterPro" id="IPR007219">
    <property type="entry name" value="XnlR_reg_dom"/>
</dbReference>
<dbReference type="PANTHER" id="PTHR11365">
    <property type="entry name" value="5-OXOPROLINASE RELATED"/>
    <property type="match status" value="1"/>
</dbReference>
<dbReference type="InterPro" id="IPR045079">
    <property type="entry name" value="Oxoprolinase-like"/>
</dbReference>
<proteinExistence type="predicted"/>
<reference evidence="4 5" key="1">
    <citation type="submission" date="2019-03" db="EMBL/GenBank/DDBJ databases">
        <title>Rhodosporidium diobovatum UCD-FST 08-225 genome sequencing, assembly, and annotation.</title>
        <authorList>
            <person name="Fakankun I.U."/>
            <person name="Fristensky B."/>
            <person name="Levin D.B."/>
        </authorList>
    </citation>
    <scope>NUCLEOTIDE SEQUENCE [LARGE SCALE GENOMIC DNA]</scope>
    <source>
        <strain evidence="4 5">UCD-FST 08-225</strain>
    </source>
</reference>
<accession>A0A5C5FRL1</accession>
<keyword evidence="1" id="KW-0539">Nucleus</keyword>
<keyword evidence="5" id="KW-1185">Reference proteome</keyword>
<dbReference type="OrthoDB" id="3643at2759"/>
<evidence type="ECO:0000256" key="1">
    <source>
        <dbReference type="ARBA" id="ARBA00023242"/>
    </source>
</evidence>
<evidence type="ECO:0000256" key="2">
    <source>
        <dbReference type="SAM" id="MobiDB-lite"/>
    </source>
</evidence>
<feature type="compositionally biased region" description="Low complexity" evidence="2">
    <location>
        <begin position="1136"/>
        <end position="1151"/>
    </location>
</feature>
<name>A0A5C5FRL1_9BASI</name>
<dbReference type="STRING" id="5288.A0A5C5FRL1"/>
<evidence type="ECO:0000313" key="4">
    <source>
        <dbReference type="EMBL" id="TNY18876.1"/>
    </source>
</evidence>
<dbReference type="InterPro" id="IPR003692">
    <property type="entry name" value="Hydantoinase_B"/>
</dbReference>
<dbReference type="Pfam" id="PF04082">
    <property type="entry name" value="Fungal_trans"/>
    <property type="match status" value="1"/>
</dbReference>
<dbReference type="CDD" id="cd12148">
    <property type="entry name" value="fungal_TF_MHR"/>
    <property type="match status" value="1"/>
</dbReference>
<dbReference type="GO" id="GO:0006351">
    <property type="term" value="P:DNA-templated transcription"/>
    <property type="evidence" value="ECO:0007669"/>
    <property type="project" value="InterPro"/>
</dbReference>
<evidence type="ECO:0000259" key="3">
    <source>
        <dbReference type="SMART" id="SM00906"/>
    </source>
</evidence>
<dbReference type="GO" id="GO:0008270">
    <property type="term" value="F:zinc ion binding"/>
    <property type="evidence" value="ECO:0007669"/>
    <property type="project" value="InterPro"/>
</dbReference>
<gene>
    <name evidence="4" type="ORF">DMC30DRAFT_354819</name>
</gene>
<feature type="domain" description="Xylanolytic transcriptional activator regulatory" evidence="3">
    <location>
        <begin position="819"/>
        <end position="896"/>
    </location>
</feature>
<dbReference type="PANTHER" id="PTHR11365:SF2">
    <property type="entry name" value="5-OXOPROLINASE"/>
    <property type="match status" value="1"/>
</dbReference>
<evidence type="ECO:0000313" key="5">
    <source>
        <dbReference type="Proteomes" id="UP000311382"/>
    </source>
</evidence>
<dbReference type="GO" id="GO:0006749">
    <property type="term" value="P:glutathione metabolic process"/>
    <property type="evidence" value="ECO:0007669"/>
    <property type="project" value="TreeGrafter"/>
</dbReference>
<comment type="caution">
    <text evidence="4">The sequence shown here is derived from an EMBL/GenBank/DDBJ whole genome shotgun (WGS) entry which is preliminary data.</text>
</comment>
<dbReference type="EMBL" id="SOZI01000118">
    <property type="protein sequence ID" value="TNY18876.1"/>
    <property type="molecule type" value="Genomic_DNA"/>
</dbReference>
<dbReference type="GO" id="GO:0005829">
    <property type="term" value="C:cytosol"/>
    <property type="evidence" value="ECO:0007669"/>
    <property type="project" value="TreeGrafter"/>
</dbReference>
<dbReference type="Pfam" id="PF02538">
    <property type="entry name" value="Hydantoinase_B"/>
    <property type="match status" value="1"/>
</dbReference>